<dbReference type="Gene3D" id="3.40.50.1820">
    <property type="entry name" value="alpha/beta hydrolase"/>
    <property type="match status" value="1"/>
</dbReference>
<dbReference type="PANTHER" id="PTHR13390">
    <property type="entry name" value="LIPASE"/>
    <property type="match status" value="1"/>
</dbReference>
<comment type="subcellular location">
    <subcellularLocation>
        <location evidence="1">Lipid droplet</location>
    </subcellularLocation>
</comment>
<sequence>MLASIWKPSGRLHGTKQRALIYFVCGNPGLIGYYVDFLDALRNLLDASQGPTAHDIFGRNLVGFCDDEHEPFGPGNPPLDVHAQVDGLYQDVAVAARRVSRRSTKDEDEDEDEDEDGTGNDKPYDFVILMGHSIGAYICVEMLHRHTLDASGAPHLHLRHGFLLFPTIASLAASTAGTRFNYMRSLPTMEAHFVTYAKGLLRLFPQSTLQWIVANMMGFSPRAASVTAEWLKSRDGILQAVHMGKSELDTIFEDNWDDELWEPSAATTASSAPRFFMFYGREDHWVANNVRDEFIERRRRAGEKGVRTSITVDEGDIQHAFCTKKDASWTIARKVHAWVEQIDKAASETI</sequence>
<dbReference type="Proteomes" id="UP000594364">
    <property type="component" value="Chromosome 1"/>
</dbReference>
<keyword evidence="3" id="KW-0551">Lipid droplet</keyword>
<dbReference type="InterPro" id="IPR029058">
    <property type="entry name" value="AB_hydrolase_fold"/>
</dbReference>
<dbReference type="GO" id="GO:0005811">
    <property type="term" value="C:lipid droplet"/>
    <property type="evidence" value="ECO:0007669"/>
    <property type="project" value="UniProtKB-SubCell"/>
</dbReference>
<protein>
    <recommendedName>
        <fullName evidence="8">Lipid droplet-associated hydrolase</fullName>
    </recommendedName>
</protein>
<proteinExistence type="inferred from homology"/>
<evidence type="ECO:0000313" key="7">
    <source>
        <dbReference type="Proteomes" id="UP000594364"/>
    </source>
</evidence>
<gene>
    <name evidence="6" type="ORF">C2857_003794</name>
</gene>
<dbReference type="EMBL" id="CP031385">
    <property type="protein sequence ID" value="QPG93957.1"/>
    <property type="molecule type" value="Genomic_DNA"/>
</dbReference>
<dbReference type="SUPFAM" id="SSF53474">
    <property type="entry name" value="alpha/beta-Hydrolases"/>
    <property type="match status" value="1"/>
</dbReference>
<dbReference type="InterPro" id="IPR019363">
    <property type="entry name" value="LDAH"/>
</dbReference>
<evidence type="ECO:0000256" key="4">
    <source>
        <dbReference type="ARBA" id="ARBA00022801"/>
    </source>
</evidence>
<name>A0A7S9KKF8_EPIFF</name>
<evidence type="ECO:0000313" key="6">
    <source>
        <dbReference type="EMBL" id="QPG93957.1"/>
    </source>
</evidence>
<evidence type="ECO:0000256" key="2">
    <source>
        <dbReference type="ARBA" id="ARBA00008300"/>
    </source>
</evidence>
<organism evidence="6 7">
    <name type="scientific">Epichloe festucae (strain Fl1)</name>
    <dbReference type="NCBI Taxonomy" id="877507"/>
    <lineage>
        <taxon>Eukaryota</taxon>
        <taxon>Fungi</taxon>
        <taxon>Dikarya</taxon>
        <taxon>Ascomycota</taxon>
        <taxon>Pezizomycotina</taxon>
        <taxon>Sordariomycetes</taxon>
        <taxon>Hypocreomycetidae</taxon>
        <taxon>Hypocreales</taxon>
        <taxon>Clavicipitaceae</taxon>
        <taxon>Epichloe</taxon>
    </lineage>
</organism>
<reference evidence="6 7" key="1">
    <citation type="journal article" date="2018" name="PLoS Genet.">
        <title>Repeat elements organise 3D genome structure and mediate transcription in the filamentous fungus Epichloe festucae.</title>
        <authorList>
            <person name="Winter D.J."/>
            <person name="Ganley A.R.D."/>
            <person name="Young C.A."/>
            <person name="Liachko I."/>
            <person name="Schardl C.L."/>
            <person name="Dupont P.Y."/>
            <person name="Berry D."/>
            <person name="Ram A."/>
            <person name="Scott B."/>
            <person name="Cox M.P."/>
        </authorList>
    </citation>
    <scope>NUCLEOTIDE SEQUENCE [LARGE SCALE GENOMIC DNA]</scope>
    <source>
        <strain evidence="6 7">Fl1</strain>
    </source>
</reference>
<dbReference type="OrthoDB" id="448051at2759"/>
<evidence type="ECO:0000256" key="3">
    <source>
        <dbReference type="ARBA" id="ARBA00022677"/>
    </source>
</evidence>
<dbReference type="PANTHER" id="PTHR13390:SF0">
    <property type="entry name" value="LIPID DROPLET-ASSOCIATED HYDROLASE"/>
    <property type="match status" value="1"/>
</dbReference>
<dbReference type="AlphaFoldDB" id="A0A7S9KKF8"/>
<comment type="similarity">
    <text evidence="2">Belongs to the AB hydrolase superfamily. LDAH family.</text>
</comment>
<dbReference type="Pfam" id="PF10230">
    <property type="entry name" value="LIDHydrolase"/>
    <property type="match status" value="1"/>
</dbReference>
<evidence type="ECO:0008006" key="8">
    <source>
        <dbReference type="Google" id="ProtNLM"/>
    </source>
</evidence>
<keyword evidence="7" id="KW-1185">Reference proteome</keyword>
<accession>A0A7S9KKF8</accession>
<dbReference type="GO" id="GO:0016298">
    <property type="term" value="F:lipase activity"/>
    <property type="evidence" value="ECO:0007669"/>
    <property type="project" value="InterPro"/>
</dbReference>
<evidence type="ECO:0000256" key="5">
    <source>
        <dbReference type="SAM" id="MobiDB-lite"/>
    </source>
</evidence>
<feature type="compositionally biased region" description="Acidic residues" evidence="5">
    <location>
        <begin position="106"/>
        <end position="118"/>
    </location>
</feature>
<keyword evidence="4" id="KW-0378">Hydrolase</keyword>
<dbReference type="GO" id="GO:0019915">
    <property type="term" value="P:lipid storage"/>
    <property type="evidence" value="ECO:0007669"/>
    <property type="project" value="InterPro"/>
</dbReference>
<feature type="region of interest" description="Disordered" evidence="5">
    <location>
        <begin position="99"/>
        <end position="121"/>
    </location>
</feature>
<evidence type="ECO:0000256" key="1">
    <source>
        <dbReference type="ARBA" id="ARBA00004502"/>
    </source>
</evidence>